<name>A0A7J7NPZ8_9MAGN</name>
<evidence type="ECO:0000256" key="5">
    <source>
        <dbReference type="SAM" id="Coils"/>
    </source>
</evidence>
<feature type="coiled-coil region" evidence="5">
    <location>
        <begin position="247"/>
        <end position="295"/>
    </location>
</feature>
<keyword evidence="8" id="KW-1185">Reference proteome</keyword>
<reference evidence="7 8" key="1">
    <citation type="journal article" date="2020" name="IScience">
        <title>Genome Sequencing of the Endangered Kingdonia uniflora (Circaeasteraceae, Ranunculales) Reveals Potential Mechanisms of Evolutionary Specialization.</title>
        <authorList>
            <person name="Sun Y."/>
            <person name="Deng T."/>
            <person name="Zhang A."/>
            <person name="Moore M.J."/>
            <person name="Landis J.B."/>
            <person name="Lin N."/>
            <person name="Zhang H."/>
            <person name="Zhang X."/>
            <person name="Huang J."/>
            <person name="Zhang X."/>
            <person name="Sun H."/>
            <person name="Wang H."/>
        </authorList>
    </citation>
    <scope>NUCLEOTIDE SEQUENCE [LARGE SCALE GENOMIC DNA]</scope>
    <source>
        <strain evidence="7">TB1705</strain>
        <tissue evidence="7">Leaf</tissue>
    </source>
</reference>
<dbReference type="PANTHER" id="PTHR45969:SF33">
    <property type="entry name" value="RING ZINC FINGER PROTEIN-RELATED"/>
    <property type="match status" value="1"/>
</dbReference>
<protein>
    <recommendedName>
        <fullName evidence="6">RING-type domain-containing protein</fullName>
    </recommendedName>
</protein>
<accession>A0A7J7NPZ8</accession>
<dbReference type="Proteomes" id="UP000541444">
    <property type="component" value="Unassembled WGS sequence"/>
</dbReference>
<evidence type="ECO:0000256" key="4">
    <source>
        <dbReference type="PROSITE-ProRule" id="PRU00175"/>
    </source>
</evidence>
<dbReference type="GO" id="GO:0061630">
    <property type="term" value="F:ubiquitin protein ligase activity"/>
    <property type="evidence" value="ECO:0007669"/>
    <property type="project" value="TreeGrafter"/>
</dbReference>
<dbReference type="Pfam" id="PF13639">
    <property type="entry name" value="zf-RING_2"/>
    <property type="match status" value="1"/>
</dbReference>
<dbReference type="GO" id="GO:0008270">
    <property type="term" value="F:zinc ion binding"/>
    <property type="evidence" value="ECO:0007669"/>
    <property type="project" value="UniProtKB-KW"/>
</dbReference>
<dbReference type="PROSITE" id="PS50089">
    <property type="entry name" value="ZF_RING_2"/>
    <property type="match status" value="1"/>
</dbReference>
<evidence type="ECO:0000259" key="6">
    <source>
        <dbReference type="PROSITE" id="PS50089"/>
    </source>
</evidence>
<evidence type="ECO:0000313" key="7">
    <source>
        <dbReference type="EMBL" id="KAF6169042.1"/>
    </source>
</evidence>
<feature type="coiled-coil region" evidence="5">
    <location>
        <begin position="323"/>
        <end position="357"/>
    </location>
</feature>
<gene>
    <name evidence="7" type="ORF">GIB67_038539</name>
</gene>
<organism evidence="7 8">
    <name type="scientific">Kingdonia uniflora</name>
    <dbReference type="NCBI Taxonomy" id="39325"/>
    <lineage>
        <taxon>Eukaryota</taxon>
        <taxon>Viridiplantae</taxon>
        <taxon>Streptophyta</taxon>
        <taxon>Embryophyta</taxon>
        <taxon>Tracheophyta</taxon>
        <taxon>Spermatophyta</taxon>
        <taxon>Magnoliopsida</taxon>
        <taxon>Ranunculales</taxon>
        <taxon>Circaeasteraceae</taxon>
        <taxon>Kingdonia</taxon>
    </lineage>
</organism>
<evidence type="ECO:0000256" key="3">
    <source>
        <dbReference type="ARBA" id="ARBA00022833"/>
    </source>
</evidence>
<comment type="caution">
    <text evidence="7">The sequence shown here is derived from an EMBL/GenBank/DDBJ whole genome shotgun (WGS) entry which is preliminary data.</text>
</comment>
<keyword evidence="5" id="KW-0175">Coiled coil</keyword>
<dbReference type="GO" id="GO:0016567">
    <property type="term" value="P:protein ubiquitination"/>
    <property type="evidence" value="ECO:0007669"/>
    <property type="project" value="TreeGrafter"/>
</dbReference>
<feature type="domain" description="RING-type" evidence="6">
    <location>
        <begin position="93"/>
        <end position="135"/>
    </location>
</feature>
<keyword evidence="3" id="KW-0862">Zinc</keyword>
<dbReference type="AlphaFoldDB" id="A0A7J7NPZ8"/>
<evidence type="ECO:0000313" key="8">
    <source>
        <dbReference type="Proteomes" id="UP000541444"/>
    </source>
</evidence>
<dbReference type="EMBL" id="JACGCM010000671">
    <property type="protein sequence ID" value="KAF6169042.1"/>
    <property type="molecule type" value="Genomic_DNA"/>
</dbReference>
<keyword evidence="2 4" id="KW-0863">Zinc-finger</keyword>
<proteinExistence type="predicted"/>
<dbReference type="InterPro" id="IPR013083">
    <property type="entry name" value="Znf_RING/FYVE/PHD"/>
</dbReference>
<dbReference type="InterPro" id="IPR001841">
    <property type="entry name" value="Znf_RING"/>
</dbReference>
<dbReference type="SUPFAM" id="SSF57850">
    <property type="entry name" value="RING/U-box"/>
    <property type="match status" value="1"/>
</dbReference>
<dbReference type="OrthoDB" id="8062037at2759"/>
<sequence length="408" mass="45788">MGFPVGYAELFLPKLLLHTLFVLGFIGKLISSLFQSLGLRDFLESETTWSEGQTPLSDFHYVSTLLIRELLQVVKFKDLLSSNGGETETPESCAVCLYEFEGEDEIRLLTNCCHIYLKCCLDRWMDHDQKTCPLCITPFIPDELQKAFNERLWAASGNSEFYCGAGGGKASSLVELEPVRASEEYALECNYECKLDFNRTKEVSEDSADQYVKLDIKLSKGELVSVHNEVAKLNSKVELLGAKGKDADIAQYRIRILEIEAKELKDNLVSLMGQLDKKKIKLLNARANFASAESELRAYLVSSHGKKAEVGERSKKRKSGVVVVTAKGDVEKTQARSKELEADLAVVRAAIRKANERARESCDRLEGIWGVKKNRADQEKSMGLFSELTDAMSDLERRLERAKPITHI</sequence>
<keyword evidence="1" id="KW-0479">Metal-binding</keyword>
<dbReference type="Gene3D" id="3.30.40.10">
    <property type="entry name" value="Zinc/RING finger domain, C3HC4 (zinc finger)"/>
    <property type="match status" value="1"/>
</dbReference>
<dbReference type="PANTHER" id="PTHR45969">
    <property type="entry name" value="RING ZINC FINGER PROTEIN-RELATED"/>
    <property type="match status" value="1"/>
</dbReference>
<evidence type="ECO:0000256" key="1">
    <source>
        <dbReference type="ARBA" id="ARBA00022723"/>
    </source>
</evidence>
<evidence type="ECO:0000256" key="2">
    <source>
        <dbReference type="ARBA" id="ARBA00022771"/>
    </source>
</evidence>